<keyword evidence="1" id="KW-0813">Transport</keyword>
<accession>A0A6N2K9W8</accession>
<organism evidence="3">
    <name type="scientific">Salix viminalis</name>
    <name type="common">Common osier</name>
    <name type="synonym">Basket willow</name>
    <dbReference type="NCBI Taxonomy" id="40686"/>
    <lineage>
        <taxon>Eukaryota</taxon>
        <taxon>Viridiplantae</taxon>
        <taxon>Streptophyta</taxon>
        <taxon>Embryophyta</taxon>
        <taxon>Tracheophyta</taxon>
        <taxon>Spermatophyta</taxon>
        <taxon>Magnoliopsida</taxon>
        <taxon>eudicotyledons</taxon>
        <taxon>Gunneridae</taxon>
        <taxon>Pentapetalae</taxon>
        <taxon>rosids</taxon>
        <taxon>fabids</taxon>
        <taxon>Malpighiales</taxon>
        <taxon>Salicaceae</taxon>
        <taxon>Saliceae</taxon>
        <taxon>Salix</taxon>
    </lineage>
</organism>
<keyword evidence="2" id="KW-0812">Transmembrane</keyword>
<evidence type="ECO:0008006" key="4">
    <source>
        <dbReference type="Google" id="ProtNLM"/>
    </source>
</evidence>
<dbReference type="AlphaFoldDB" id="A0A6N2K9W8"/>
<gene>
    <name evidence="3" type="ORF">SVIM_LOCUS55951</name>
</gene>
<keyword evidence="2" id="KW-1133">Transmembrane helix</keyword>
<evidence type="ECO:0000256" key="1">
    <source>
        <dbReference type="ARBA" id="ARBA00023303"/>
    </source>
</evidence>
<dbReference type="PANTHER" id="PTHR45651:SF11">
    <property type="entry name" value="CYCLIC NUCLEOTIDE-GATED ION CHANNEL 20, CHLOROPLASTIC-RELATED"/>
    <property type="match status" value="1"/>
</dbReference>
<keyword evidence="2" id="KW-0472">Membrane</keyword>
<keyword evidence="1" id="KW-0407">Ion channel</keyword>
<dbReference type="GO" id="GO:0034220">
    <property type="term" value="P:monoatomic ion transmembrane transport"/>
    <property type="evidence" value="ECO:0007669"/>
    <property type="project" value="UniProtKB-KW"/>
</dbReference>
<proteinExistence type="predicted"/>
<dbReference type="EMBL" id="CAADRP010000224">
    <property type="protein sequence ID" value="VFU25207.1"/>
    <property type="molecule type" value="Genomic_DNA"/>
</dbReference>
<sequence>MRSGQLGMCNDPYCTTCPSYYHSKDSRFHNVLHEDATGWTRRFNDVINSYILRVMNPHTQVVQRWNKLFFISCLVAIFIDPLFFFLLWVQQENKCIAINWPMTKTVVVFRSLTDLIYLLNILLQVSLCCS</sequence>
<evidence type="ECO:0000256" key="2">
    <source>
        <dbReference type="SAM" id="Phobius"/>
    </source>
</evidence>
<protein>
    <recommendedName>
        <fullName evidence="4">Ion transport domain-containing protein</fullName>
    </recommendedName>
</protein>
<evidence type="ECO:0000313" key="3">
    <source>
        <dbReference type="EMBL" id="VFU25207.1"/>
    </source>
</evidence>
<keyword evidence="1" id="KW-0406">Ion transport</keyword>
<dbReference type="GO" id="GO:0016020">
    <property type="term" value="C:membrane"/>
    <property type="evidence" value="ECO:0007669"/>
    <property type="project" value="UniProtKB-SubCell"/>
</dbReference>
<feature type="transmembrane region" description="Helical" evidence="2">
    <location>
        <begin position="68"/>
        <end position="89"/>
    </location>
</feature>
<name>A0A6N2K9W8_SALVM</name>
<reference evidence="3" key="1">
    <citation type="submission" date="2019-03" db="EMBL/GenBank/DDBJ databases">
        <authorList>
            <person name="Mank J."/>
            <person name="Almeida P."/>
        </authorList>
    </citation>
    <scope>NUCLEOTIDE SEQUENCE</scope>
    <source>
        <strain evidence="3">78183</strain>
    </source>
</reference>
<dbReference type="PANTHER" id="PTHR45651">
    <property type="entry name" value="CYCLIC NUCLEOTIDE-GATED ION CHANNEL 15-RELATED-RELATED"/>
    <property type="match status" value="1"/>
</dbReference>